<protein>
    <recommendedName>
        <fullName evidence="7">Mce-associated membrane protein</fullName>
    </recommendedName>
</protein>
<keyword evidence="2 4" id="KW-0472">Membrane</keyword>
<feature type="region of interest" description="Disordered" evidence="3">
    <location>
        <begin position="1"/>
        <end position="164"/>
    </location>
</feature>
<feature type="compositionally biased region" description="Low complexity" evidence="3">
    <location>
        <begin position="140"/>
        <end position="163"/>
    </location>
</feature>
<feature type="compositionally biased region" description="Pro residues" evidence="3">
    <location>
        <begin position="29"/>
        <end position="38"/>
    </location>
</feature>
<dbReference type="PANTHER" id="PTHR37042">
    <property type="entry name" value="OUTER MEMBRANE PROTEIN RV1973"/>
    <property type="match status" value="1"/>
</dbReference>
<gene>
    <name evidence="5" type="ORF">JT362_29425</name>
</gene>
<evidence type="ECO:0000256" key="3">
    <source>
        <dbReference type="SAM" id="MobiDB-lite"/>
    </source>
</evidence>
<evidence type="ECO:0000313" key="6">
    <source>
        <dbReference type="Proteomes" id="UP001156441"/>
    </source>
</evidence>
<proteinExistence type="predicted"/>
<comment type="subcellular location">
    <subcellularLocation>
        <location evidence="1">Membrane</location>
    </subcellularLocation>
</comment>
<comment type="caution">
    <text evidence="5">The sequence shown here is derived from an EMBL/GenBank/DDBJ whole genome shotgun (WGS) entry which is preliminary data.</text>
</comment>
<reference evidence="5 6" key="1">
    <citation type="submission" date="2021-02" db="EMBL/GenBank/DDBJ databases">
        <title>Actinophytocola xerophila sp. nov., isolated from soil of cotton cropping field.</title>
        <authorList>
            <person name="Huang R."/>
            <person name="Chen X."/>
            <person name="Ge X."/>
            <person name="Liu W."/>
        </authorList>
    </citation>
    <scope>NUCLEOTIDE SEQUENCE [LARGE SCALE GENOMIC DNA]</scope>
    <source>
        <strain evidence="5 6">S1-96</strain>
    </source>
</reference>
<evidence type="ECO:0000256" key="2">
    <source>
        <dbReference type="ARBA" id="ARBA00023136"/>
    </source>
</evidence>
<evidence type="ECO:0000256" key="1">
    <source>
        <dbReference type="ARBA" id="ARBA00004370"/>
    </source>
</evidence>
<evidence type="ECO:0008006" key="7">
    <source>
        <dbReference type="Google" id="ProtNLM"/>
    </source>
</evidence>
<keyword evidence="4" id="KW-1133">Transmembrane helix</keyword>
<keyword evidence="4" id="KW-0812">Transmembrane</keyword>
<sequence>MPPSRRRPTPNPSQTPPVRRRKVAGHNRPTPPPDTPAEPPEHGSVSGTLDPQDPPRVVPSRPASRTFPSRESYAPGPDEWTEPTEDPEPTDLEDAEPAEPADPEPAQPEPAQPASESESAQPEAPEPTHRPAGKRRAAGTARPADLTAAEAEAAAREPATAPRRSTVNRYAVAGVLALVAVVIAGLGFWFRGEAQAVHSADNNTALTDSATTSEVIGQLTSAIEDTFSYNYTDLASTQRAVESVLAGTARCEYDQLFGQIKKLAPKQKIIIATAVRDIGVVRLDGDRAEALVFIDQVSTRVDTNKSGGGDAMIGVSAHREGDTWKITGFNMFDQALVNGESAPKC</sequence>
<keyword evidence="6" id="KW-1185">Reference proteome</keyword>
<evidence type="ECO:0000313" key="5">
    <source>
        <dbReference type="EMBL" id="MCT2587251.1"/>
    </source>
</evidence>
<feature type="compositionally biased region" description="Acidic residues" evidence="3">
    <location>
        <begin position="79"/>
        <end position="102"/>
    </location>
</feature>
<dbReference type="PANTHER" id="PTHR37042:SF4">
    <property type="entry name" value="OUTER MEMBRANE PROTEIN RV1973"/>
    <property type="match status" value="1"/>
</dbReference>
<feature type="transmembrane region" description="Helical" evidence="4">
    <location>
        <begin position="170"/>
        <end position="190"/>
    </location>
</feature>
<organism evidence="5 6">
    <name type="scientific">Actinophytocola gossypii</name>
    <dbReference type="NCBI Taxonomy" id="2812003"/>
    <lineage>
        <taxon>Bacteria</taxon>
        <taxon>Bacillati</taxon>
        <taxon>Actinomycetota</taxon>
        <taxon>Actinomycetes</taxon>
        <taxon>Pseudonocardiales</taxon>
        <taxon>Pseudonocardiaceae</taxon>
    </lineage>
</organism>
<name>A0ABT2JHK0_9PSEU</name>
<feature type="compositionally biased region" description="Low complexity" evidence="3">
    <location>
        <begin position="112"/>
        <end position="123"/>
    </location>
</feature>
<dbReference type="EMBL" id="JAFFZE010000024">
    <property type="protein sequence ID" value="MCT2587251.1"/>
    <property type="molecule type" value="Genomic_DNA"/>
</dbReference>
<dbReference type="RefSeq" id="WP_260195139.1">
    <property type="nucleotide sequence ID" value="NZ_JAFFZE010000024.1"/>
</dbReference>
<dbReference type="Proteomes" id="UP001156441">
    <property type="component" value="Unassembled WGS sequence"/>
</dbReference>
<evidence type="ECO:0000256" key="4">
    <source>
        <dbReference type="SAM" id="Phobius"/>
    </source>
</evidence>
<accession>A0ABT2JHK0</accession>